<evidence type="ECO:0000259" key="7">
    <source>
        <dbReference type="Pfam" id="PF12832"/>
    </source>
</evidence>
<sequence length="585" mass="66168">MGVEIDTHLLPMKGHYFLFNAGTAPVVPFIPTLAKQLGYSSVIVGVIYTILPIVGLISKPLFGIIGDRFHIQKKLFILFQFIIIISFFAIIFIPSIPSNGEFHCHEGVTLMKFCPPNIENIDKCLISKVVDENNNGTFGANLQCERNQKFNSICANWNVPGLCESNNKIIDIDTSVAHNKIEHLEKCFELIFYNGTVDNHNSSLYCPKEKVEMNCKIKFNDESVSELFAGSTDDQVKQTYQFWTFFLMLIISWAGMAVVVSIGDAICFEMLGSKPQRFGYQRMWGSIGWGTLSIISGWLIDKFSEGKTSKNYAIGFYLMAAFLLFDMIVSSRLNHTQTKSSTNILRDVVRIFQSARVIVFFMWCICIGFGTAMVWNFLFWHLEDLAVNQEKCNYDTAMKTLQGLVMFIQCFFGEVPFFFLSGKLLKKIGHINAMNLVLAGFVLRFFLYSVLQNPWYVLPIELLNGVTFGIFYSTMASYASSVAPQGTEATLQGLVGAVFEGIGVSTGSLIGGMFMNWYGGSMTFRYYSIAFAIFFAFHVTIQWILTRLFGPYEFRADYEQPYNTIASDAFLIDDNDLQQPIITRK</sequence>
<evidence type="ECO:0000313" key="9">
    <source>
        <dbReference type="Proteomes" id="UP001107558"/>
    </source>
</evidence>
<dbReference type="InterPro" id="IPR036259">
    <property type="entry name" value="MFS_trans_sf"/>
</dbReference>
<comment type="subcellular location">
    <subcellularLocation>
        <location evidence="1">Membrane</location>
        <topology evidence="1">Multi-pass membrane protein</topology>
    </subcellularLocation>
</comment>
<feature type="transmembrane region" description="Helical" evidence="6">
    <location>
        <begin position="400"/>
        <end position="420"/>
    </location>
</feature>
<evidence type="ECO:0000313" key="8">
    <source>
        <dbReference type="EMBL" id="KAG5668764.1"/>
    </source>
</evidence>
<feature type="transmembrane region" description="Helical" evidence="6">
    <location>
        <begin position="462"/>
        <end position="482"/>
    </location>
</feature>
<dbReference type="OrthoDB" id="515887at2759"/>
<feature type="transmembrane region" description="Helical" evidence="6">
    <location>
        <begin position="37"/>
        <end position="57"/>
    </location>
</feature>
<organism evidence="8 9">
    <name type="scientific">Polypedilum vanderplanki</name>
    <name type="common">Sleeping chironomid midge</name>
    <dbReference type="NCBI Taxonomy" id="319348"/>
    <lineage>
        <taxon>Eukaryota</taxon>
        <taxon>Metazoa</taxon>
        <taxon>Ecdysozoa</taxon>
        <taxon>Arthropoda</taxon>
        <taxon>Hexapoda</taxon>
        <taxon>Insecta</taxon>
        <taxon>Pterygota</taxon>
        <taxon>Neoptera</taxon>
        <taxon>Endopterygota</taxon>
        <taxon>Diptera</taxon>
        <taxon>Nematocera</taxon>
        <taxon>Chironomoidea</taxon>
        <taxon>Chironomidae</taxon>
        <taxon>Chironominae</taxon>
        <taxon>Polypedilum</taxon>
        <taxon>Polypedilum</taxon>
    </lineage>
</organism>
<evidence type="ECO:0000256" key="3">
    <source>
        <dbReference type="ARBA" id="ARBA00022692"/>
    </source>
</evidence>
<dbReference type="Proteomes" id="UP001107558">
    <property type="component" value="Chromosome 4"/>
</dbReference>
<comment type="similarity">
    <text evidence="2">Belongs to the major facilitator superfamily. MFSD6 family.</text>
</comment>
<accession>A0A9J6BFV6</accession>
<feature type="transmembrane region" description="Helical" evidence="6">
    <location>
        <begin position="77"/>
        <end position="96"/>
    </location>
</feature>
<dbReference type="AlphaFoldDB" id="A0A9J6BFV6"/>
<dbReference type="Pfam" id="PF12832">
    <property type="entry name" value="MFS_1_like"/>
    <property type="match status" value="1"/>
</dbReference>
<protein>
    <recommendedName>
        <fullName evidence="7">Major facilitator superfamily associated domain-containing protein</fullName>
    </recommendedName>
</protein>
<dbReference type="Gene3D" id="1.20.1250.20">
    <property type="entry name" value="MFS general substrate transporter like domains"/>
    <property type="match status" value="3"/>
</dbReference>
<dbReference type="PANTHER" id="PTHR16172">
    <property type="entry name" value="MAJOR FACILITATOR SUPERFAMILY DOMAIN-CONTAINING PROTEIN 6-LIKE"/>
    <property type="match status" value="1"/>
</dbReference>
<evidence type="ECO:0000256" key="1">
    <source>
        <dbReference type="ARBA" id="ARBA00004141"/>
    </source>
</evidence>
<reference evidence="8" key="1">
    <citation type="submission" date="2021-03" db="EMBL/GenBank/DDBJ databases">
        <title>Chromosome level genome of the anhydrobiotic midge Polypedilum vanderplanki.</title>
        <authorList>
            <person name="Yoshida Y."/>
            <person name="Kikawada T."/>
            <person name="Gusev O."/>
        </authorList>
    </citation>
    <scope>NUCLEOTIDE SEQUENCE</scope>
    <source>
        <strain evidence="8">NIAS01</strain>
        <tissue evidence="8">Whole body or cell culture</tissue>
    </source>
</reference>
<keyword evidence="9" id="KW-1185">Reference proteome</keyword>
<dbReference type="InterPro" id="IPR024989">
    <property type="entry name" value="MFS_assoc_dom"/>
</dbReference>
<keyword evidence="5 6" id="KW-0472">Membrane</keyword>
<comment type="caution">
    <text evidence="8">The sequence shown here is derived from an EMBL/GenBank/DDBJ whole genome shotgun (WGS) entry which is preliminary data.</text>
</comment>
<evidence type="ECO:0000256" key="6">
    <source>
        <dbReference type="SAM" id="Phobius"/>
    </source>
</evidence>
<feature type="transmembrane region" description="Helical" evidence="6">
    <location>
        <begin position="524"/>
        <end position="545"/>
    </location>
</feature>
<feature type="transmembrane region" description="Helical" evidence="6">
    <location>
        <begin position="354"/>
        <end position="380"/>
    </location>
</feature>
<feature type="transmembrane region" description="Helical" evidence="6">
    <location>
        <begin position="283"/>
        <end position="300"/>
    </location>
</feature>
<evidence type="ECO:0000256" key="5">
    <source>
        <dbReference type="ARBA" id="ARBA00023136"/>
    </source>
</evidence>
<feature type="domain" description="Major facilitator superfamily associated" evidence="7">
    <location>
        <begin position="10"/>
        <end position="526"/>
    </location>
</feature>
<dbReference type="CDD" id="cd17335">
    <property type="entry name" value="MFS_MFSD6"/>
    <property type="match status" value="1"/>
</dbReference>
<dbReference type="GO" id="GO:0016020">
    <property type="term" value="C:membrane"/>
    <property type="evidence" value="ECO:0007669"/>
    <property type="project" value="UniProtKB-SubCell"/>
</dbReference>
<proteinExistence type="inferred from homology"/>
<feature type="transmembrane region" description="Helical" evidence="6">
    <location>
        <begin position="432"/>
        <end position="450"/>
    </location>
</feature>
<name>A0A9J6BFV6_POLVA</name>
<keyword evidence="3 6" id="KW-0812">Transmembrane</keyword>
<feature type="transmembrane region" description="Helical" evidence="6">
    <location>
        <begin position="312"/>
        <end position="333"/>
    </location>
</feature>
<gene>
    <name evidence="8" type="ORF">PVAND_016691</name>
</gene>
<dbReference type="SUPFAM" id="SSF103473">
    <property type="entry name" value="MFS general substrate transporter"/>
    <property type="match status" value="1"/>
</dbReference>
<dbReference type="PANTHER" id="PTHR16172:SF30">
    <property type="entry name" value="SUGAR BABY, ISOFORM C"/>
    <property type="match status" value="1"/>
</dbReference>
<feature type="transmembrane region" description="Helical" evidence="6">
    <location>
        <begin position="242"/>
        <end position="271"/>
    </location>
</feature>
<evidence type="ECO:0000256" key="2">
    <source>
        <dbReference type="ARBA" id="ARBA00005241"/>
    </source>
</evidence>
<keyword evidence="4 6" id="KW-1133">Transmembrane helix</keyword>
<dbReference type="InterPro" id="IPR051717">
    <property type="entry name" value="MFS_MFSD6"/>
</dbReference>
<feature type="transmembrane region" description="Helical" evidence="6">
    <location>
        <begin position="494"/>
        <end position="518"/>
    </location>
</feature>
<evidence type="ECO:0000256" key="4">
    <source>
        <dbReference type="ARBA" id="ARBA00022989"/>
    </source>
</evidence>
<dbReference type="EMBL" id="JADBJN010000004">
    <property type="protein sequence ID" value="KAG5668764.1"/>
    <property type="molecule type" value="Genomic_DNA"/>
</dbReference>